<accession>X1E8M4</accession>
<proteinExistence type="predicted"/>
<evidence type="ECO:0000313" key="2">
    <source>
        <dbReference type="EMBL" id="GAH16735.1"/>
    </source>
</evidence>
<gene>
    <name evidence="2" type="ORF">S01H4_56887</name>
</gene>
<dbReference type="InterPro" id="IPR002145">
    <property type="entry name" value="CopG"/>
</dbReference>
<dbReference type="AlphaFoldDB" id="X1E8M4"/>
<name>X1E8M4_9ZZZZ</name>
<organism evidence="2">
    <name type="scientific">marine sediment metagenome</name>
    <dbReference type="NCBI Taxonomy" id="412755"/>
    <lineage>
        <taxon>unclassified sequences</taxon>
        <taxon>metagenomes</taxon>
        <taxon>ecological metagenomes</taxon>
    </lineage>
</organism>
<protein>
    <recommendedName>
        <fullName evidence="1">Ribbon-helix-helix protein CopG domain-containing protein</fullName>
    </recommendedName>
</protein>
<dbReference type="InterPro" id="IPR010985">
    <property type="entry name" value="Ribbon_hlx_hlx"/>
</dbReference>
<dbReference type="GO" id="GO:0006355">
    <property type="term" value="P:regulation of DNA-templated transcription"/>
    <property type="evidence" value="ECO:0007669"/>
    <property type="project" value="InterPro"/>
</dbReference>
<dbReference type="SUPFAM" id="SSF47598">
    <property type="entry name" value="Ribbon-helix-helix"/>
    <property type="match status" value="1"/>
</dbReference>
<dbReference type="Pfam" id="PF01402">
    <property type="entry name" value="RHH_1"/>
    <property type="match status" value="1"/>
</dbReference>
<feature type="domain" description="Ribbon-helix-helix protein CopG" evidence="1">
    <location>
        <begin position="5"/>
        <end position="44"/>
    </location>
</feature>
<dbReference type="EMBL" id="BART01033016">
    <property type="protein sequence ID" value="GAH16735.1"/>
    <property type="molecule type" value="Genomic_DNA"/>
</dbReference>
<evidence type="ECO:0000259" key="1">
    <source>
        <dbReference type="Pfam" id="PF01402"/>
    </source>
</evidence>
<sequence>MTKGKVISVRLEEETFNKIENVSNNIRRSKNWVIREVLKNYLEDLYDFEEAKRIFLDKKDEIVSHEQAKKEILPD</sequence>
<reference evidence="2" key="1">
    <citation type="journal article" date="2014" name="Front. Microbiol.">
        <title>High frequency of phylogenetically diverse reductive dehalogenase-homologous genes in deep subseafloor sedimentary metagenomes.</title>
        <authorList>
            <person name="Kawai M."/>
            <person name="Futagami T."/>
            <person name="Toyoda A."/>
            <person name="Takaki Y."/>
            <person name="Nishi S."/>
            <person name="Hori S."/>
            <person name="Arai W."/>
            <person name="Tsubouchi T."/>
            <person name="Morono Y."/>
            <person name="Uchiyama I."/>
            <person name="Ito T."/>
            <person name="Fujiyama A."/>
            <person name="Inagaki F."/>
            <person name="Takami H."/>
        </authorList>
    </citation>
    <scope>NUCLEOTIDE SEQUENCE</scope>
    <source>
        <strain evidence="2">Expedition CK06-06</strain>
    </source>
</reference>
<comment type="caution">
    <text evidence="2">The sequence shown here is derived from an EMBL/GenBank/DDBJ whole genome shotgun (WGS) entry which is preliminary data.</text>
</comment>